<evidence type="ECO:0000256" key="7">
    <source>
        <dbReference type="SAM" id="Phobius"/>
    </source>
</evidence>
<comment type="caution">
    <text evidence="8">The sequence shown here is derived from an EMBL/GenBank/DDBJ whole genome shotgun (WGS) entry which is preliminary data.</text>
</comment>
<proteinExistence type="predicted"/>
<feature type="transmembrane region" description="Helical" evidence="7">
    <location>
        <begin position="40"/>
        <end position="60"/>
    </location>
</feature>
<evidence type="ECO:0000256" key="6">
    <source>
        <dbReference type="ARBA" id="ARBA00023136"/>
    </source>
</evidence>
<evidence type="ECO:0000256" key="4">
    <source>
        <dbReference type="ARBA" id="ARBA00022692"/>
    </source>
</evidence>
<keyword evidence="5 7" id="KW-1133">Transmembrane helix</keyword>
<dbReference type="RefSeq" id="WP_261486070.1">
    <property type="nucleotide sequence ID" value="NZ_CDGJ01000012.1"/>
</dbReference>
<keyword evidence="2" id="KW-0813">Transport</keyword>
<evidence type="ECO:0000313" key="9">
    <source>
        <dbReference type="Proteomes" id="UP001071230"/>
    </source>
</evidence>
<dbReference type="EMBL" id="CDGJ01000012">
    <property type="protein sequence ID" value="CEJ06050.1"/>
    <property type="molecule type" value="Genomic_DNA"/>
</dbReference>
<feature type="transmembrane region" description="Helical" evidence="7">
    <location>
        <begin position="12"/>
        <end position="28"/>
    </location>
</feature>
<dbReference type="Pfam" id="PF01891">
    <property type="entry name" value="CbiM"/>
    <property type="match status" value="1"/>
</dbReference>
<organism evidence="8 9">
    <name type="scientific">Acididesulfobacillus acetoxydans</name>
    <dbReference type="NCBI Taxonomy" id="1561005"/>
    <lineage>
        <taxon>Bacteria</taxon>
        <taxon>Bacillati</taxon>
        <taxon>Bacillota</taxon>
        <taxon>Clostridia</taxon>
        <taxon>Eubacteriales</taxon>
        <taxon>Peptococcaceae</taxon>
        <taxon>Acididesulfobacillus</taxon>
    </lineage>
</organism>
<keyword evidence="6 7" id="KW-0472">Membrane</keyword>
<reference evidence="8" key="1">
    <citation type="submission" date="2014-11" db="EMBL/GenBank/DDBJ databases">
        <authorList>
            <person name="Hornung B.V."/>
        </authorList>
    </citation>
    <scope>NUCLEOTIDE SEQUENCE</scope>
    <source>
        <strain evidence="8">INE</strain>
    </source>
</reference>
<name>A0ABM9R992_9FIRM</name>
<dbReference type="PANTHER" id="PTHR34229">
    <property type="entry name" value="METAL TRANSPORT PROTEIN HI_1621-RELATED"/>
    <property type="match status" value="1"/>
</dbReference>
<evidence type="ECO:0000256" key="5">
    <source>
        <dbReference type="ARBA" id="ARBA00022989"/>
    </source>
</evidence>
<keyword evidence="4 7" id="KW-0812">Transmembrane</keyword>
<evidence type="ECO:0000256" key="3">
    <source>
        <dbReference type="ARBA" id="ARBA00022475"/>
    </source>
</evidence>
<sequence length="111" mass="11288">MHIPDGYLSPQTDALMGIVSASVLGIAAKKTSKTLSVKNIPLLSVGAAFCFTLMMFNVPIPDGTTAHAVGGSLLAILFGPWTAAIGVSIALVIQAIFFGDGGILALGANIF</sequence>
<dbReference type="PANTHER" id="PTHR34229:SF1">
    <property type="entry name" value="METAL TRANSPORT PROTEIN HI_1621-RELATED"/>
    <property type="match status" value="1"/>
</dbReference>
<dbReference type="InterPro" id="IPR002751">
    <property type="entry name" value="CbiM/NikMN"/>
</dbReference>
<gene>
    <name evidence="8" type="ORF">DEACI_0496</name>
</gene>
<protein>
    <submittedName>
        <fullName evidence="8">ABC-type Co2+ transport system, permease component</fullName>
    </submittedName>
</protein>
<feature type="non-terminal residue" evidence="8">
    <location>
        <position position="111"/>
    </location>
</feature>
<keyword evidence="3" id="KW-1003">Cell membrane</keyword>
<feature type="transmembrane region" description="Helical" evidence="7">
    <location>
        <begin position="72"/>
        <end position="98"/>
    </location>
</feature>
<comment type="subcellular location">
    <subcellularLocation>
        <location evidence="1">Cell membrane</location>
        <topology evidence="1">Multi-pass membrane protein</topology>
    </subcellularLocation>
</comment>
<keyword evidence="9" id="KW-1185">Reference proteome</keyword>
<dbReference type="Proteomes" id="UP001071230">
    <property type="component" value="Unassembled WGS sequence"/>
</dbReference>
<evidence type="ECO:0000256" key="2">
    <source>
        <dbReference type="ARBA" id="ARBA00022448"/>
    </source>
</evidence>
<dbReference type="Gene3D" id="1.10.1760.20">
    <property type="match status" value="1"/>
</dbReference>
<evidence type="ECO:0000313" key="8">
    <source>
        <dbReference type="EMBL" id="CEJ06050.1"/>
    </source>
</evidence>
<accession>A0ABM9R992</accession>
<evidence type="ECO:0000256" key="1">
    <source>
        <dbReference type="ARBA" id="ARBA00004651"/>
    </source>
</evidence>